<gene>
    <name evidence="1" type="ORF">GOARA_061_00200</name>
</gene>
<accession>G7H406</accession>
<keyword evidence="2" id="KW-1185">Reference proteome</keyword>
<dbReference type="AlphaFoldDB" id="G7H406"/>
<reference evidence="1 2" key="1">
    <citation type="submission" date="2011-11" db="EMBL/GenBank/DDBJ databases">
        <title>Whole genome shotgun sequence of Gordonia araii NBRC 100433.</title>
        <authorList>
            <person name="Yoshida Y."/>
            <person name="Hosoyama A."/>
            <person name="Tsuchikane K."/>
            <person name="Katsumata H."/>
            <person name="Yamazaki S."/>
            <person name="Fujita N."/>
        </authorList>
    </citation>
    <scope>NUCLEOTIDE SEQUENCE [LARGE SCALE GENOMIC DNA]</scope>
    <source>
        <strain evidence="1 2">NBRC 100433</strain>
    </source>
</reference>
<proteinExistence type="predicted"/>
<evidence type="ECO:0000313" key="1">
    <source>
        <dbReference type="EMBL" id="GAB10581.1"/>
    </source>
</evidence>
<evidence type="ECO:0000313" key="2">
    <source>
        <dbReference type="Proteomes" id="UP000035088"/>
    </source>
</evidence>
<comment type="caution">
    <text evidence="1">The sequence shown here is derived from an EMBL/GenBank/DDBJ whole genome shotgun (WGS) entry which is preliminary data.</text>
</comment>
<dbReference type="Proteomes" id="UP000035088">
    <property type="component" value="Unassembled WGS sequence"/>
</dbReference>
<protein>
    <submittedName>
        <fullName evidence="1">Uncharacterized protein</fullName>
    </submittedName>
</protein>
<dbReference type="STRING" id="1073574.GOARA_061_00200"/>
<name>G7H406_9ACTN</name>
<dbReference type="EMBL" id="BAEE01000061">
    <property type="protein sequence ID" value="GAB10581.1"/>
    <property type="molecule type" value="Genomic_DNA"/>
</dbReference>
<organism evidence="1 2">
    <name type="scientific">Gordonia araii NBRC 100433</name>
    <dbReference type="NCBI Taxonomy" id="1073574"/>
    <lineage>
        <taxon>Bacteria</taxon>
        <taxon>Bacillati</taxon>
        <taxon>Actinomycetota</taxon>
        <taxon>Actinomycetes</taxon>
        <taxon>Mycobacteriales</taxon>
        <taxon>Gordoniaceae</taxon>
        <taxon>Gordonia</taxon>
    </lineage>
</organism>
<sequence length="331" mass="35417">MTLEVAGGIFTWNVMDPEAAPRLHLWSPADATWLWRIVGEQGHVDVVAALAEHRDADVAVDSPGELAILRRLAWGHWLRRWWPASVIDGIEELPRVVLDIEVALLTDDCEAYFDEVSFDGDPHALLAAHGEDAIGSLATHASAEVRALHGRWIGREGGAARPRETAVPGRADDYALAAGSETFAAPGTGIAQGRASVAWESVPANTFDAAENTIAWSVDAAPEVVADVAVALLPGRAAIPLPVTLSLPDLPMRVRATLEPTGLVRVALPLTAAQAWRIDWSALVCAVGETNGADSRGQRNRVRSLVRRRIGGIDDGTPLFVAERLVADADY</sequence>